<dbReference type="EMBL" id="BRZM01002036">
    <property type="protein sequence ID" value="GLD74168.1"/>
    <property type="molecule type" value="Genomic_DNA"/>
</dbReference>
<feature type="compositionally biased region" description="Low complexity" evidence="1">
    <location>
        <begin position="291"/>
        <end position="304"/>
    </location>
</feature>
<feature type="region of interest" description="Disordered" evidence="1">
    <location>
        <begin position="69"/>
        <end position="89"/>
    </location>
</feature>
<evidence type="ECO:0000313" key="2">
    <source>
        <dbReference type="EMBL" id="GLD74168.1"/>
    </source>
</evidence>
<comment type="caution">
    <text evidence="2">The sequence shown here is derived from an EMBL/GenBank/DDBJ whole genome shotgun (WGS) entry which is preliminary data.</text>
</comment>
<evidence type="ECO:0000313" key="3">
    <source>
        <dbReference type="Proteomes" id="UP001279410"/>
    </source>
</evidence>
<protein>
    <submittedName>
        <fullName evidence="2">E3 ubiquitin-protein ligase RNF38-like protein</fullName>
    </submittedName>
</protein>
<gene>
    <name evidence="2" type="ORF">AKAME5_002549600</name>
</gene>
<keyword evidence="3" id="KW-1185">Reference proteome</keyword>
<reference evidence="2" key="1">
    <citation type="submission" date="2022-08" db="EMBL/GenBank/DDBJ databases">
        <title>Genome sequencing of akame (Lates japonicus).</title>
        <authorList>
            <person name="Hashiguchi Y."/>
            <person name="Takahashi H."/>
        </authorList>
    </citation>
    <scope>NUCLEOTIDE SEQUENCE</scope>
    <source>
        <strain evidence="2">Kochi</strain>
    </source>
</reference>
<sequence>MDYTKENEEEDDSGAFFEGSLGSDVRRTLQRTATRSGFQYCLGGAGEGGGTLNSPSRWMILGGRSKRRLKHPSSTWDMNSSEDDSGDRLEVPQTHGQFTPLKHRDTAHCNCSERGHYGYQECEEDGQWDFSFTALCFATMTVLISSSVVPGLRQNQAMDPPRTRSRSRSCFYHFGMNGSVGSNGSGNAVGNGSLMNASGGGVSYPQQSNPGWAPHHGGRSYPESQQQHTQGSYLSAGAQRHSSHGAHRHPGAGGVLHFHPDNVCSEDRDKMEDSPSPKRQRLSQQSMLDLSSAPPSTPSSPIRPWELPPSRRPHPHYMPERCHTPVRNRRR</sequence>
<proteinExistence type="predicted"/>
<feature type="compositionally biased region" description="Basic residues" evidence="1">
    <location>
        <begin position="241"/>
        <end position="250"/>
    </location>
</feature>
<dbReference type="Proteomes" id="UP001279410">
    <property type="component" value="Unassembled WGS sequence"/>
</dbReference>
<name>A0AAD3NKK9_LATJO</name>
<accession>A0AAD3NKK9</accession>
<feature type="compositionally biased region" description="Polar residues" evidence="1">
    <location>
        <begin position="222"/>
        <end position="233"/>
    </location>
</feature>
<feature type="compositionally biased region" description="Basic and acidic residues" evidence="1">
    <location>
        <begin position="265"/>
        <end position="276"/>
    </location>
</feature>
<evidence type="ECO:0000256" key="1">
    <source>
        <dbReference type="SAM" id="MobiDB-lite"/>
    </source>
</evidence>
<feature type="region of interest" description="Disordered" evidence="1">
    <location>
        <begin position="199"/>
        <end position="331"/>
    </location>
</feature>
<dbReference type="AlphaFoldDB" id="A0AAD3NKK9"/>
<organism evidence="2 3">
    <name type="scientific">Lates japonicus</name>
    <name type="common">Japanese lates</name>
    <dbReference type="NCBI Taxonomy" id="270547"/>
    <lineage>
        <taxon>Eukaryota</taxon>
        <taxon>Metazoa</taxon>
        <taxon>Chordata</taxon>
        <taxon>Craniata</taxon>
        <taxon>Vertebrata</taxon>
        <taxon>Euteleostomi</taxon>
        <taxon>Actinopterygii</taxon>
        <taxon>Neopterygii</taxon>
        <taxon>Teleostei</taxon>
        <taxon>Neoteleostei</taxon>
        <taxon>Acanthomorphata</taxon>
        <taxon>Carangaria</taxon>
        <taxon>Carangaria incertae sedis</taxon>
        <taxon>Centropomidae</taxon>
        <taxon>Lates</taxon>
    </lineage>
</organism>